<comment type="caution">
    <text evidence="1">The sequence shown here is derived from an EMBL/GenBank/DDBJ whole genome shotgun (WGS) entry which is preliminary data.</text>
</comment>
<dbReference type="Gene3D" id="1.10.1270.10">
    <property type="entry name" value="TrpR-like"/>
    <property type="match status" value="1"/>
</dbReference>
<dbReference type="GO" id="GO:0043565">
    <property type="term" value="F:sequence-specific DNA binding"/>
    <property type="evidence" value="ECO:0007669"/>
    <property type="project" value="InterPro"/>
</dbReference>
<dbReference type="InterPro" id="IPR000831">
    <property type="entry name" value="Trp_repress"/>
</dbReference>
<dbReference type="Pfam" id="PF01371">
    <property type="entry name" value="Trp_repressor"/>
    <property type="match status" value="1"/>
</dbReference>
<evidence type="ECO:0008006" key="3">
    <source>
        <dbReference type="Google" id="ProtNLM"/>
    </source>
</evidence>
<proteinExistence type="predicted"/>
<gene>
    <name evidence="1" type="ORF">A2650_04685</name>
</gene>
<dbReference type="EMBL" id="MGJD01000007">
    <property type="protein sequence ID" value="OGN01293.1"/>
    <property type="molecule type" value="Genomic_DNA"/>
</dbReference>
<protein>
    <recommendedName>
        <fullName evidence="3">TrpR like protein, YerC/YecD</fullName>
    </recommendedName>
</protein>
<dbReference type="InterPro" id="IPR010921">
    <property type="entry name" value="Trp_repressor/repl_initiator"/>
</dbReference>
<evidence type="ECO:0000313" key="2">
    <source>
        <dbReference type="Proteomes" id="UP000177117"/>
    </source>
</evidence>
<reference evidence="1 2" key="1">
    <citation type="journal article" date="2016" name="Nat. Commun.">
        <title>Thousands of microbial genomes shed light on interconnected biogeochemical processes in an aquifer system.</title>
        <authorList>
            <person name="Anantharaman K."/>
            <person name="Brown C.T."/>
            <person name="Hug L.A."/>
            <person name="Sharon I."/>
            <person name="Castelle C.J."/>
            <person name="Probst A.J."/>
            <person name="Thomas B.C."/>
            <person name="Singh A."/>
            <person name="Wilkins M.J."/>
            <person name="Karaoz U."/>
            <person name="Brodie E.L."/>
            <person name="Williams K.H."/>
            <person name="Hubbard S.S."/>
            <person name="Banfield J.F."/>
        </authorList>
    </citation>
    <scope>NUCLEOTIDE SEQUENCE [LARGE SCALE GENOMIC DNA]</scope>
</reference>
<dbReference type="GO" id="GO:0003700">
    <property type="term" value="F:DNA-binding transcription factor activity"/>
    <property type="evidence" value="ECO:0007669"/>
    <property type="project" value="InterPro"/>
</dbReference>
<accession>A0A1F8EKG0</accession>
<dbReference type="SUPFAM" id="SSF48295">
    <property type="entry name" value="TrpR-like"/>
    <property type="match status" value="1"/>
</dbReference>
<dbReference type="InterPro" id="IPR038116">
    <property type="entry name" value="TrpR-like_sf"/>
</dbReference>
<organism evidence="1 2">
    <name type="scientific">Candidatus Yanofskybacteria bacterium RIFCSPHIGHO2_01_FULL_41_53</name>
    <dbReference type="NCBI Taxonomy" id="1802663"/>
    <lineage>
        <taxon>Bacteria</taxon>
        <taxon>Candidatus Yanofskyibacteriota</taxon>
    </lineage>
</organism>
<dbReference type="Proteomes" id="UP000177117">
    <property type="component" value="Unassembled WGS sequence"/>
</dbReference>
<name>A0A1F8EKG0_9BACT</name>
<evidence type="ECO:0000313" key="1">
    <source>
        <dbReference type="EMBL" id="OGN01293.1"/>
    </source>
</evidence>
<dbReference type="AlphaFoldDB" id="A0A1F8EKG0"/>
<sequence>MKFVNIKVKSNIRSKCLDALYAALDLAKERNEIKSFINDILTEGEKIMVGRRILIAKRLLIGQPYRKIVAEMEVGLDTVYRVKKWLGGRHKGYEKVVEKIKKAVRSSVKRKSGFKDYYPTGGFAEIRRRYKSYYWFSDLLDELNKDKK</sequence>